<keyword evidence="3" id="KW-1185">Reference proteome</keyword>
<accession>A0A2A6CW76</accession>
<reference evidence="2" key="2">
    <citation type="submission" date="2022-06" db="UniProtKB">
        <authorList>
            <consortium name="EnsemblMetazoa"/>
        </authorList>
    </citation>
    <scope>IDENTIFICATION</scope>
    <source>
        <strain evidence="2">PS312</strain>
    </source>
</reference>
<sequence length="86" mass="8986">MLTLHTLGSSAHRSTRTTNRRIHVSTGTLTLARTNLPSEFGENGKGEADHPISNALIAVVLVRLHQFAIERANDTPGGAGGGSGVD</sequence>
<name>A0A2A6CW76_PRIPA</name>
<accession>A0A8R1Z5L5</accession>
<organism evidence="2 3">
    <name type="scientific">Pristionchus pacificus</name>
    <name type="common">Parasitic nematode worm</name>
    <dbReference type="NCBI Taxonomy" id="54126"/>
    <lineage>
        <taxon>Eukaryota</taxon>
        <taxon>Metazoa</taxon>
        <taxon>Ecdysozoa</taxon>
        <taxon>Nematoda</taxon>
        <taxon>Chromadorea</taxon>
        <taxon>Rhabditida</taxon>
        <taxon>Rhabditina</taxon>
        <taxon>Diplogasteromorpha</taxon>
        <taxon>Diplogasteroidea</taxon>
        <taxon>Neodiplogasteridae</taxon>
        <taxon>Pristionchus</taxon>
    </lineage>
</organism>
<evidence type="ECO:0000256" key="1">
    <source>
        <dbReference type="SAM" id="MobiDB-lite"/>
    </source>
</evidence>
<reference evidence="3" key="1">
    <citation type="journal article" date="2008" name="Nat. Genet.">
        <title>The Pristionchus pacificus genome provides a unique perspective on nematode lifestyle and parasitism.</title>
        <authorList>
            <person name="Dieterich C."/>
            <person name="Clifton S.W."/>
            <person name="Schuster L.N."/>
            <person name="Chinwalla A."/>
            <person name="Delehaunty K."/>
            <person name="Dinkelacker I."/>
            <person name="Fulton L."/>
            <person name="Fulton R."/>
            <person name="Godfrey J."/>
            <person name="Minx P."/>
            <person name="Mitreva M."/>
            <person name="Roeseler W."/>
            <person name="Tian H."/>
            <person name="Witte H."/>
            <person name="Yang S.P."/>
            <person name="Wilson R.K."/>
            <person name="Sommer R.J."/>
        </authorList>
    </citation>
    <scope>NUCLEOTIDE SEQUENCE [LARGE SCALE GENOMIC DNA]</scope>
    <source>
        <strain evidence="3">PS312</strain>
    </source>
</reference>
<protein>
    <submittedName>
        <fullName evidence="2">Uncharacterized protein</fullName>
    </submittedName>
</protein>
<dbReference type="EnsemblMetazoa" id="PPA44181.1">
    <property type="protein sequence ID" value="PPA44181.1"/>
    <property type="gene ID" value="WBGene00282550"/>
</dbReference>
<dbReference type="Proteomes" id="UP000005239">
    <property type="component" value="Unassembled WGS sequence"/>
</dbReference>
<evidence type="ECO:0000313" key="2">
    <source>
        <dbReference type="EnsemblMetazoa" id="PPA44181.1"/>
    </source>
</evidence>
<feature type="region of interest" description="Disordered" evidence="1">
    <location>
        <begin position="1"/>
        <end position="21"/>
    </location>
</feature>
<dbReference type="AlphaFoldDB" id="A0A2A6CW76"/>
<gene>
    <name evidence="2" type="primary">WBGene00282550</name>
</gene>
<feature type="compositionally biased region" description="Polar residues" evidence="1">
    <location>
        <begin position="1"/>
        <end position="12"/>
    </location>
</feature>
<evidence type="ECO:0000313" key="3">
    <source>
        <dbReference type="Proteomes" id="UP000005239"/>
    </source>
</evidence>
<proteinExistence type="predicted"/>